<gene>
    <name evidence="3" type="ORF">TBRA_LOCUS3383</name>
</gene>
<organism evidence="3 4">
    <name type="scientific">Trichogramma brassicae</name>
    <dbReference type="NCBI Taxonomy" id="86971"/>
    <lineage>
        <taxon>Eukaryota</taxon>
        <taxon>Metazoa</taxon>
        <taxon>Ecdysozoa</taxon>
        <taxon>Arthropoda</taxon>
        <taxon>Hexapoda</taxon>
        <taxon>Insecta</taxon>
        <taxon>Pterygota</taxon>
        <taxon>Neoptera</taxon>
        <taxon>Endopterygota</taxon>
        <taxon>Hymenoptera</taxon>
        <taxon>Apocrita</taxon>
        <taxon>Proctotrupomorpha</taxon>
        <taxon>Chalcidoidea</taxon>
        <taxon>Trichogrammatidae</taxon>
        <taxon>Trichogramma</taxon>
    </lineage>
</organism>
<feature type="compositionally biased region" description="Low complexity" evidence="2">
    <location>
        <begin position="1384"/>
        <end position="1395"/>
    </location>
</feature>
<feature type="compositionally biased region" description="Low complexity" evidence="2">
    <location>
        <begin position="1152"/>
        <end position="1163"/>
    </location>
</feature>
<feature type="compositionally biased region" description="Polar residues" evidence="2">
    <location>
        <begin position="1362"/>
        <end position="1383"/>
    </location>
</feature>
<feature type="compositionally biased region" description="Polar residues" evidence="2">
    <location>
        <begin position="1531"/>
        <end position="1541"/>
    </location>
</feature>
<evidence type="ECO:0000256" key="1">
    <source>
        <dbReference type="SAM" id="Coils"/>
    </source>
</evidence>
<feature type="compositionally biased region" description="Low complexity" evidence="2">
    <location>
        <begin position="1406"/>
        <end position="1425"/>
    </location>
</feature>
<feature type="coiled-coil region" evidence="1">
    <location>
        <begin position="701"/>
        <end position="728"/>
    </location>
</feature>
<keyword evidence="4" id="KW-1185">Reference proteome</keyword>
<feature type="compositionally biased region" description="Basic and acidic residues" evidence="2">
    <location>
        <begin position="1488"/>
        <end position="1505"/>
    </location>
</feature>
<feature type="compositionally biased region" description="Low complexity" evidence="2">
    <location>
        <begin position="1305"/>
        <end position="1316"/>
    </location>
</feature>
<reference evidence="3 4" key="1">
    <citation type="submission" date="2020-02" db="EMBL/GenBank/DDBJ databases">
        <authorList>
            <person name="Ferguson B K."/>
        </authorList>
    </citation>
    <scope>NUCLEOTIDE SEQUENCE [LARGE SCALE GENOMIC DNA]</scope>
</reference>
<evidence type="ECO:0000313" key="4">
    <source>
        <dbReference type="Proteomes" id="UP000479190"/>
    </source>
</evidence>
<feature type="region of interest" description="Disordered" evidence="2">
    <location>
        <begin position="812"/>
        <end position="1099"/>
    </location>
</feature>
<feature type="non-terminal residue" evidence="3">
    <location>
        <position position="1548"/>
    </location>
</feature>
<feature type="region of interest" description="Disordered" evidence="2">
    <location>
        <begin position="1135"/>
        <end position="1548"/>
    </location>
</feature>
<feature type="compositionally biased region" description="Low complexity" evidence="2">
    <location>
        <begin position="896"/>
        <end position="908"/>
    </location>
</feature>
<protein>
    <submittedName>
        <fullName evidence="3">Uncharacterized protein</fullName>
    </submittedName>
</protein>
<feature type="compositionally biased region" description="Low complexity" evidence="2">
    <location>
        <begin position="1057"/>
        <end position="1071"/>
    </location>
</feature>
<keyword evidence="1" id="KW-0175">Coiled coil</keyword>
<dbReference type="OrthoDB" id="342730at2759"/>
<evidence type="ECO:0000313" key="3">
    <source>
        <dbReference type="EMBL" id="CAB0031414.1"/>
    </source>
</evidence>
<feature type="coiled-coil region" evidence="1">
    <location>
        <begin position="636"/>
        <end position="663"/>
    </location>
</feature>
<feature type="compositionally biased region" description="Low complexity" evidence="2">
    <location>
        <begin position="1085"/>
        <end position="1097"/>
    </location>
</feature>
<feature type="compositionally biased region" description="Basic residues" evidence="2">
    <location>
        <begin position="1432"/>
        <end position="1441"/>
    </location>
</feature>
<feature type="compositionally biased region" description="Basic and acidic residues" evidence="2">
    <location>
        <begin position="1350"/>
        <end position="1361"/>
    </location>
</feature>
<feature type="compositionally biased region" description="Acidic residues" evidence="2">
    <location>
        <begin position="1277"/>
        <end position="1304"/>
    </location>
</feature>
<feature type="compositionally biased region" description="Basic and acidic residues" evidence="2">
    <location>
        <begin position="931"/>
        <end position="943"/>
    </location>
</feature>
<name>A0A6H5I265_9HYME</name>
<feature type="compositionally biased region" description="Basic residues" evidence="2">
    <location>
        <begin position="870"/>
        <end position="879"/>
    </location>
</feature>
<evidence type="ECO:0000256" key="2">
    <source>
        <dbReference type="SAM" id="MobiDB-lite"/>
    </source>
</evidence>
<sequence>MNFKKAAAKGRKIDTCVRMYHRASVPGVGLRLTASESNDIDLKGKPAALLARMRSLLRVLEYNLSVRAYTASKVHDSLTCSLPNILRGHDSERWQRRRTPHIHSLLLMRMVCRELYRYADLQLCDDDATAPMQTVRLSPSRCIRAAQRRAGYSRVCSSRERREAKCHAPRRSQQASKQAIAQREPWPQERVRLRVNIKAETLQWNLAVVVRWPKREMVSESKSLVSLFWRTHTGGQAVPLLLLLPLLLFSYENCAIEIYADPKEVYILGRAATAARCERIHCQRYSFSTRQLVKAGLINMRAVNTYLYSESRELRNRENDRFNCYFLRCDIRDDRIVLVACAARSPPAPATASASSSCSLRLIFQQLQPLYNISSSGGMILLPLLVRRVIPSAGEFRDRFPARAQAPTAAVDPFRWVYLHLYYIGGSHCHGAHYYRAGARYTHKVELEKCPYSSSSSSIRRRERSGVQVQHVERKLERLTHCWIVIAVSSSATGGGGGGAHIEDGAVRATADVCHLLGSLQKPKIVTMPTQLLHGAVHGRAGRLRASTGQMSGMSRGTSHTLPTFPTNVTLQRFLELHIEITGELPDPTSGQIMERCSVCSEKSYCNTCAHCEKKCCPECKDEHVKILRKNIVSINSQVRRALHRLQETLAQVEKNTVALQTNAASVSEEVDEIYRRLNKALKDRTEVLRCEIDRYLGQELKSLIHLKENLEQEIANIQSNCDLADQHINENVPWDDNELLDTKELFLRTLEFIRNFEYEAGDYTRRMRFVMTHEPNQLVLHVAGYGELNIKPEGNTSALLGGVGGGGVGGSSSLSVPGSGGSPGLMRSKSDHRLASQYRSQQDDDRSHGRNRYVPDYEYDTPEYEAPRSRSRYRSRFMRNREGDDSDGGDGGSGQNTSTTSGRSGTSVRFNAPNSGGGGGGDHHHHSAREHRERVLDTEDASRGPLSGIFRLTDSPRVIKKLNECERAGKRKKSEQQTTQQAAAAAANQPKQQIQPGQGRKNTPFVGRQVSEDDEISRIKKLNKNAPGEPRQQQQTTTPASAAVQESLAEQERRAATPTSTTSASPAARRTTSRERDTELAEETSSSSRKTPTASSRHSMCFSFASSKRSIPRLCYFFFLSVCILTRTLVCHSRKSSSELHGSSTGGVAGGRSNSSESTGSTESGGGGSSIRSTGAPFTTEEMKQKFLARSPQNTSSSTTAGSLGSNRSSPVTSTAATTATTPRPFQSRFLGNRTTTPAPSTTTTTATPESKTSSSINGSSSLTSTPAAVSKSRSEEEEDDDDEETSSSSEETESESEEDSEPEATTATTPTRSSVPSSPLNTSTSGGYKRNESAMSRTDIGPLLARSAEARRGSKEDSPSTRFLNKSRSQAALNSSNNSTDSRNQPSSNLSSSSRHDREIPEPLDLSSSASSQPDSSMSPRSRYAAIKERRQRLARSRSSHNFGGEDLDIEEDPPSPTTQSPNAYLAAKYGMGSELARSRSTHALKSREASPDRDRPGAEKDGAALSSWARYLKNKYGNRSAKDKEPPSTASSMPSSRLKSVLIKK</sequence>
<dbReference type="Proteomes" id="UP000479190">
    <property type="component" value="Unassembled WGS sequence"/>
</dbReference>
<feature type="compositionally biased region" description="Low complexity" evidence="2">
    <location>
        <begin position="1236"/>
        <end position="1267"/>
    </location>
</feature>
<feature type="compositionally biased region" description="Low complexity" evidence="2">
    <location>
        <begin position="977"/>
        <end position="996"/>
    </location>
</feature>
<feature type="region of interest" description="Disordered" evidence="2">
    <location>
        <begin position="163"/>
        <end position="183"/>
    </location>
</feature>
<dbReference type="EMBL" id="CADCXV010000645">
    <property type="protein sequence ID" value="CAB0031414.1"/>
    <property type="molecule type" value="Genomic_DNA"/>
</dbReference>
<feature type="compositionally biased region" description="Low complexity" evidence="2">
    <location>
        <begin position="1209"/>
        <end position="1226"/>
    </location>
</feature>
<accession>A0A6H5I265</accession>
<feature type="compositionally biased region" description="Polar residues" evidence="2">
    <location>
        <begin position="1317"/>
        <end position="1328"/>
    </location>
</feature>
<proteinExistence type="predicted"/>